<dbReference type="EMBL" id="JAIVEX010000013">
    <property type="protein sequence ID" value="MDB0524294.1"/>
    <property type="molecule type" value="Genomic_DNA"/>
</dbReference>
<evidence type="ECO:0000256" key="1">
    <source>
        <dbReference type="SAM" id="Phobius"/>
    </source>
</evidence>
<feature type="transmembrane region" description="Helical" evidence="1">
    <location>
        <begin position="20"/>
        <end position="40"/>
    </location>
</feature>
<evidence type="ECO:0000313" key="3">
    <source>
        <dbReference type="Proteomes" id="UP001143674"/>
    </source>
</evidence>
<dbReference type="Proteomes" id="UP001143674">
    <property type="component" value="Unassembled WGS sequence"/>
</dbReference>
<gene>
    <name evidence="2" type="ORF">LBW55_22055</name>
</gene>
<keyword evidence="1" id="KW-0472">Membrane</keyword>
<name>A0AAE3T7D9_RALSL</name>
<protein>
    <submittedName>
        <fullName evidence="2">Plasmid related protein</fullName>
    </submittedName>
</protein>
<accession>A0AAE3T7D9</accession>
<keyword evidence="1" id="KW-1133">Transmembrane helix</keyword>
<reference evidence="2" key="1">
    <citation type="submission" date="2021-09" db="EMBL/GenBank/DDBJ databases">
        <title>Genomic analysis of Ralstonia spp.</title>
        <authorList>
            <person name="Aburjaile F."/>
            <person name="Ariute J.C."/>
            <person name="Pais A.K.L."/>
            <person name="Albuquerque G.M.R."/>
            <person name="Silva A.M.F."/>
            <person name="Brenig B."/>
            <person name="Azevedo V."/>
            <person name="Matiuzzi M."/>
            <person name="Ramos R."/>
            <person name="Goes-Neto A."/>
            <person name="Soares S."/>
            <person name="Iseppon A.M.B."/>
            <person name="Souza E."/>
            <person name="Gama M."/>
        </authorList>
    </citation>
    <scope>NUCLEOTIDE SEQUENCE</scope>
    <source>
        <strain evidence="2">B4</strain>
    </source>
</reference>
<evidence type="ECO:0000313" key="2">
    <source>
        <dbReference type="EMBL" id="MDB0524294.1"/>
    </source>
</evidence>
<dbReference type="AlphaFoldDB" id="A0AAE3T7D9"/>
<sequence length="100" mass="10799">MTEPSVPALTRPRLPLGQLVATPGAVAALAAADVSVFKLLNRHARGDWGDLSSEDLALNDLAAITDQRVLSSYLLGNGQKVWVITEWDRSVTTVLLPEDY</sequence>
<keyword evidence="1" id="KW-0812">Transmembrane</keyword>
<dbReference type="RefSeq" id="WP_184849008.1">
    <property type="nucleotide sequence ID" value="NZ_JABZEH010000001.1"/>
</dbReference>
<organism evidence="2 3">
    <name type="scientific">Ralstonia solanacearum</name>
    <name type="common">Pseudomonas solanacearum</name>
    <dbReference type="NCBI Taxonomy" id="305"/>
    <lineage>
        <taxon>Bacteria</taxon>
        <taxon>Pseudomonadati</taxon>
        <taxon>Pseudomonadota</taxon>
        <taxon>Betaproteobacteria</taxon>
        <taxon>Burkholderiales</taxon>
        <taxon>Burkholderiaceae</taxon>
        <taxon>Ralstonia</taxon>
        <taxon>Ralstonia solanacearum species complex</taxon>
    </lineage>
</organism>
<comment type="caution">
    <text evidence="2">The sequence shown here is derived from an EMBL/GenBank/DDBJ whole genome shotgun (WGS) entry which is preliminary data.</text>
</comment>
<proteinExistence type="predicted"/>